<dbReference type="GO" id="GO:0046104">
    <property type="term" value="P:thymidine metabolic process"/>
    <property type="evidence" value="ECO:0007669"/>
    <property type="project" value="UniProtKB-UniRule"/>
</dbReference>
<dbReference type="InterPro" id="IPR000312">
    <property type="entry name" value="Glycosyl_Trfase_fam3"/>
</dbReference>
<gene>
    <name evidence="7 10" type="primary">deoA</name>
    <name evidence="10" type="ORF">GCM10007890_16730</name>
</gene>
<evidence type="ECO:0000313" key="11">
    <source>
        <dbReference type="Proteomes" id="UP001157440"/>
    </source>
</evidence>
<dbReference type="SUPFAM" id="SSF54680">
    <property type="entry name" value="Pyrimidine nucleoside phosphorylase C-terminal domain"/>
    <property type="match status" value="1"/>
</dbReference>
<keyword evidence="5 7" id="KW-0808">Transferase</keyword>
<feature type="domain" description="Pyrimidine nucleoside phosphorylase C-terminal" evidence="9">
    <location>
        <begin position="345"/>
        <end position="416"/>
    </location>
</feature>
<evidence type="ECO:0000256" key="3">
    <source>
        <dbReference type="ARBA" id="ARBA00011892"/>
    </source>
</evidence>
<evidence type="ECO:0000256" key="6">
    <source>
        <dbReference type="ARBA" id="ARBA00048550"/>
    </source>
</evidence>
<comment type="similarity">
    <text evidence="1 7">Belongs to the thymidine/pyrimidine-nucleoside phosphorylase family.</text>
</comment>
<evidence type="ECO:0000256" key="8">
    <source>
        <dbReference type="SAM" id="MobiDB-lite"/>
    </source>
</evidence>
<dbReference type="InterPro" id="IPR018090">
    <property type="entry name" value="Pyrmidine_PPas_bac/euk"/>
</dbReference>
<dbReference type="Gene3D" id="3.90.1170.30">
    <property type="entry name" value="Pyrimidine nucleoside phosphorylase-like, C-terminal domain"/>
    <property type="match status" value="1"/>
</dbReference>
<dbReference type="SMART" id="SM00941">
    <property type="entry name" value="PYNP_C"/>
    <property type="match status" value="1"/>
</dbReference>
<dbReference type="PANTHER" id="PTHR10515:SF0">
    <property type="entry name" value="THYMIDINE PHOSPHORYLASE"/>
    <property type="match status" value="1"/>
</dbReference>
<dbReference type="InterPro" id="IPR036320">
    <property type="entry name" value="Glycosyl_Trfase_fam3_N_dom_sf"/>
</dbReference>
<dbReference type="NCBIfam" id="NF004490">
    <property type="entry name" value="PRK05820.1"/>
    <property type="match status" value="1"/>
</dbReference>
<evidence type="ECO:0000256" key="7">
    <source>
        <dbReference type="HAMAP-Rule" id="MF_01628"/>
    </source>
</evidence>
<dbReference type="Pfam" id="PF00591">
    <property type="entry name" value="Glycos_transf_3"/>
    <property type="match status" value="1"/>
</dbReference>
<feature type="region of interest" description="Disordered" evidence="8">
    <location>
        <begin position="429"/>
        <end position="452"/>
    </location>
</feature>
<dbReference type="RefSeq" id="WP_238194626.1">
    <property type="nucleotide sequence ID" value="NZ_BPQZ01000002.1"/>
</dbReference>
<dbReference type="PIRSF" id="PIRSF000478">
    <property type="entry name" value="TP_PyNP"/>
    <property type="match status" value="1"/>
</dbReference>
<dbReference type="GO" id="GO:0005829">
    <property type="term" value="C:cytosol"/>
    <property type="evidence" value="ECO:0007669"/>
    <property type="project" value="TreeGrafter"/>
</dbReference>
<comment type="subunit">
    <text evidence="2 7">Homodimer.</text>
</comment>
<dbReference type="Gene3D" id="3.40.1030.10">
    <property type="entry name" value="Nucleoside phosphorylase/phosphoribosyltransferase catalytic domain"/>
    <property type="match status" value="1"/>
</dbReference>
<dbReference type="InterPro" id="IPR017459">
    <property type="entry name" value="Glycosyl_Trfase_fam3_N_dom"/>
</dbReference>
<dbReference type="InterPro" id="IPR035902">
    <property type="entry name" value="Nuc_phospho_transferase"/>
</dbReference>
<sequence length="452" mass="46091">MRLPQETIRAKRDGLSLDPKEIRAFVQGLSNGAVGEGQAAAFAMAVFFRGLSLPERVALTRAMAESGRVLTWSLPGPVLDKHSTGGIGDTVSLPLAAMVAACGGYVPMISGRGLGHTGGTLDKLGSIPGYDATPGLDAFRRVVGEVGCAIIGQTADLAPADRRLYAIRDVTGTVESLDLITASILSKKLAAGLDGLVMDVKQGSGAFMESLPAAQALAESIVTVAGGAGLRTAALITDMDAPLASAAGNAVEVAYAIDYLTGLRREPRFHAVTLALGAEMLVAGGLAPDRDDAAGRLEQALASGRAAERFARMIAALGGPGDLLEKPARSLPEAPVQRPVHQTGTVAAVATRALGLAVIELGGGRTRPEDAIDTRVGFTDLAGPGASGGLLGIVHAADEAAADRAETSLRAAYRMGAAPAERRAVIKRVSADQRPAHRAAAPGREPGAAAMS</sequence>
<dbReference type="EMBL" id="BSPL01000011">
    <property type="protein sequence ID" value="GLS69660.1"/>
    <property type="molecule type" value="Genomic_DNA"/>
</dbReference>
<evidence type="ECO:0000259" key="9">
    <source>
        <dbReference type="SMART" id="SM00941"/>
    </source>
</evidence>
<dbReference type="EC" id="2.4.2.4" evidence="3 7"/>
<comment type="function">
    <text evidence="7">The enzymes which catalyze the reversible phosphorolysis of pyrimidine nucleosides are involved in the degradation of these compounds and in their utilization as carbon and energy sources, or in the rescue of pyrimidine bases for nucleotide synthesis.</text>
</comment>
<dbReference type="SUPFAM" id="SSF47648">
    <property type="entry name" value="Nucleoside phosphorylase/phosphoribosyltransferase N-terminal domain"/>
    <property type="match status" value="1"/>
</dbReference>
<accession>A0AA37TD04</accession>
<dbReference type="NCBIfam" id="TIGR02643">
    <property type="entry name" value="T_phosphoryl"/>
    <property type="match status" value="1"/>
</dbReference>
<dbReference type="FunFam" id="3.40.1030.10:FF:000003">
    <property type="entry name" value="Pyrimidine-nucleoside phosphorylase"/>
    <property type="match status" value="1"/>
</dbReference>
<dbReference type="InterPro" id="IPR036566">
    <property type="entry name" value="PYNP-like_C_sf"/>
</dbReference>
<comment type="caution">
    <text evidence="10">The sequence shown here is derived from an EMBL/GenBank/DDBJ whole genome shotgun (WGS) entry which is preliminary data.</text>
</comment>
<dbReference type="Proteomes" id="UP001157440">
    <property type="component" value="Unassembled WGS sequence"/>
</dbReference>
<feature type="compositionally biased region" description="Low complexity" evidence="8">
    <location>
        <begin position="438"/>
        <end position="452"/>
    </location>
</feature>
<evidence type="ECO:0000313" key="10">
    <source>
        <dbReference type="EMBL" id="GLS69660.1"/>
    </source>
</evidence>
<dbReference type="InterPro" id="IPR000053">
    <property type="entry name" value="Thymidine/pyrmidine_PPase"/>
</dbReference>
<dbReference type="NCBIfam" id="TIGR02644">
    <property type="entry name" value="Y_phosphoryl"/>
    <property type="match status" value="1"/>
</dbReference>
<dbReference type="GO" id="GO:0009032">
    <property type="term" value="F:thymidine phosphorylase activity"/>
    <property type="evidence" value="ECO:0007669"/>
    <property type="project" value="UniProtKB-UniRule"/>
</dbReference>
<evidence type="ECO:0000256" key="1">
    <source>
        <dbReference type="ARBA" id="ARBA00006915"/>
    </source>
</evidence>
<organism evidence="10 11">
    <name type="scientific">Methylobacterium tardum</name>
    <dbReference type="NCBI Taxonomy" id="374432"/>
    <lineage>
        <taxon>Bacteria</taxon>
        <taxon>Pseudomonadati</taxon>
        <taxon>Pseudomonadota</taxon>
        <taxon>Alphaproteobacteria</taxon>
        <taxon>Hyphomicrobiales</taxon>
        <taxon>Methylobacteriaceae</taxon>
        <taxon>Methylobacterium</taxon>
    </lineage>
</organism>
<dbReference type="Pfam" id="PF02885">
    <property type="entry name" value="Glycos_trans_3N"/>
    <property type="match status" value="1"/>
</dbReference>
<dbReference type="AlphaFoldDB" id="A0AA37TD04"/>
<comment type="catalytic activity">
    <reaction evidence="6 7">
        <text>thymidine + phosphate = 2-deoxy-alpha-D-ribose 1-phosphate + thymine</text>
        <dbReference type="Rhea" id="RHEA:16037"/>
        <dbReference type="ChEBI" id="CHEBI:17748"/>
        <dbReference type="ChEBI" id="CHEBI:17821"/>
        <dbReference type="ChEBI" id="CHEBI:43474"/>
        <dbReference type="ChEBI" id="CHEBI:57259"/>
        <dbReference type="EC" id="2.4.2.4"/>
    </reaction>
</comment>
<dbReference type="PANTHER" id="PTHR10515">
    <property type="entry name" value="THYMIDINE PHOSPHORYLASE"/>
    <property type="match status" value="1"/>
</dbReference>
<keyword evidence="4 7" id="KW-0328">Glycosyltransferase</keyword>
<keyword evidence="11" id="KW-1185">Reference proteome</keyword>
<dbReference type="SUPFAM" id="SSF52418">
    <property type="entry name" value="Nucleoside phosphorylase/phosphoribosyltransferase catalytic domain"/>
    <property type="match status" value="1"/>
</dbReference>
<dbReference type="HAMAP" id="MF_01628">
    <property type="entry name" value="Thymid_phosp"/>
    <property type="match status" value="1"/>
</dbReference>
<dbReference type="GO" id="GO:0004645">
    <property type="term" value="F:1,4-alpha-oligoglucan phosphorylase activity"/>
    <property type="evidence" value="ECO:0007669"/>
    <property type="project" value="InterPro"/>
</dbReference>
<dbReference type="Pfam" id="PF07831">
    <property type="entry name" value="PYNP_C"/>
    <property type="match status" value="1"/>
</dbReference>
<dbReference type="GO" id="GO:0006206">
    <property type="term" value="P:pyrimidine nucleobase metabolic process"/>
    <property type="evidence" value="ECO:0007669"/>
    <property type="project" value="InterPro"/>
</dbReference>
<comment type="pathway">
    <text evidence="7">Pyrimidine metabolism; dTMP biosynthesis via salvage pathway; dTMP from thymine: step 1/2.</text>
</comment>
<dbReference type="InterPro" id="IPR013465">
    <property type="entry name" value="Thymidine_Pase"/>
</dbReference>
<proteinExistence type="inferred from homology"/>
<dbReference type="Gene3D" id="1.20.970.10">
    <property type="entry name" value="Transferase, Pyrimidine Nucleoside Phosphorylase, Chain C"/>
    <property type="match status" value="1"/>
</dbReference>
<name>A0AA37TD04_9HYPH</name>
<evidence type="ECO:0000256" key="4">
    <source>
        <dbReference type="ARBA" id="ARBA00022676"/>
    </source>
</evidence>
<evidence type="ECO:0000256" key="2">
    <source>
        <dbReference type="ARBA" id="ARBA00011738"/>
    </source>
</evidence>
<dbReference type="InterPro" id="IPR013102">
    <property type="entry name" value="PYNP_C"/>
</dbReference>
<reference evidence="11" key="1">
    <citation type="journal article" date="2019" name="Int. J. Syst. Evol. Microbiol.">
        <title>The Global Catalogue of Microorganisms (GCM) 10K type strain sequencing project: providing services to taxonomists for standard genome sequencing and annotation.</title>
        <authorList>
            <consortium name="The Broad Institute Genomics Platform"/>
            <consortium name="The Broad Institute Genome Sequencing Center for Infectious Disease"/>
            <person name="Wu L."/>
            <person name="Ma J."/>
        </authorList>
    </citation>
    <scope>NUCLEOTIDE SEQUENCE [LARGE SCALE GENOMIC DNA]</scope>
    <source>
        <strain evidence="11">NBRC 103632</strain>
    </source>
</reference>
<evidence type="ECO:0000256" key="5">
    <source>
        <dbReference type="ARBA" id="ARBA00022679"/>
    </source>
</evidence>
<protein>
    <recommendedName>
        <fullName evidence="3 7">Thymidine phosphorylase</fullName>
        <ecNumber evidence="3 7">2.4.2.4</ecNumber>
    </recommendedName>
    <alternativeName>
        <fullName evidence="7">TdRPase</fullName>
    </alternativeName>
</protein>